<gene>
    <name evidence="1" type="ORF">SD1D_1480</name>
</gene>
<dbReference type="EMBL" id="LN879430">
    <property type="protein sequence ID" value="CUH93026.1"/>
    <property type="molecule type" value="Genomic_DNA"/>
</dbReference>
<dbReference type="AlphaFoldDB" id="A0A0K8J5S2"/>
<dbReference type="KEGG" id="hsd:SD1D_1480"/>
<dbReference type="Proteomes" id="UP000196053">
    <property type="component" value="Chromosome I"/>
</dbReference>
<accession>A0A0K8J5S2</accession>
<organism evidence="1 2">
    <name type="scientific">Herbinix luporum</name>
    <dbReference type="NCBI Taxonomy" id="1679721"/>
    <lineage>
        <taxon>Bacteria</taxon>
        <taxon>Bacillati</taxon>
        <taxon>Bacillota</taxon>
        <taxon>Clostridia</taxon>
        <taxon>Lachnospirales</taxon>
        <taxon>Lachnospiraceae</taxon>
        <taxon>Herbinix</taxon>
    </lineage>
</organism>
<reference evidence="2" key="1">
    <citation type="submission" date="2015-09" db="EMBL/GenBank/DDBJ databases">
        <authorList>
            <person name="Wibberg D."/>
        </authorList>
    </citation>
    <scope>NUCLEOTIDE SEQUENCE [LARGE SCALE GENOMIC DNA]</scope>
    <source>
        <strain evidence="2">SD1D</strain>
    </source>
</reference>
<evidence type="ECO:0000313" key="2">
    <source>
        <dbReference type="Proteomes" id="UP000196053"/>
    </source>
</evidence>
<evidence type="ECO:0000313" key="1">
    <source>
        <dbReference type="EMBL" id="CUH93026.1"/>
    </source>
</evidence>
<name>A0A0K8J5S2_9FIRM</name>
<sequence>MIDLTKVATVFIGRRGEHHFRKIEFDVSSLLGDEYPGTALNAIYKRPDGIAYPVVTSYADGVLTWSPNSADTEIVGVGRLEIRVVQGEVVGKSVRILTIVEEALADGIVEPPEPPAQEWLNQVLSALAALDVDEINSLLNQIYNLLNSNYALLNTTHGLLVSATSQIGDTYNLLGETRNTLYQRTGILLNHWHPVETATAPDMASRRAAITFSNIVDGNNFVLGPVTYTFVTVLGSPADNNAQVLIQENLRNTVKKLAEAIRGAQDDANIAYGTGTDPHPTCTAYWTSQRFSVGDSTIAPGESLFLLEKAENVTTALPMTTTAVASINAFTRAPHVRYVLSGNVSGAGGTNSTRGPLHTILPIGSVVIGGQGGNLSPTRYDCHLITLCRQSDTSEKELDLYISNDEQNFTRICRSTPIGADSSAEAQHVQIEMRQARVPVGYGLYIRMGSNGTSSTAYCDLKFTYHLYPADL</sequence>
<dbReference type="OrthoDB" id="1879695at2"/>
<proteinExistence type="predicted"/>
<protein>
    <submittedName>
        <fullName evidence="1">Uncharacterized protein</fullName>
    </submittedName>
</protein>
<dbReference type="RefSeq" id="WP_058258320.1">
    <property type="nucleotide sequence ID" value="NZ_LN879430.1"/>
</dbReference>
<keyword evidence="2" id="KW-1185">Reference proteome</keyword>